<dbReference type="SUPFAM" id="SSF46689">
    <property type="entry name" value="Homeodomain-like"/>
    <property type="match status" value="1"/>
</dbReference>
<evidence type="ECO:0000256" key="2">
    <source>
        <dbReference type="ARBA" id="ARBA00023125"/>
    </source>
</evidence>
<proteinExistence type="predicted"/>
<dbReference type="InterPro" id="IPR032687">
    <property type="entry name" value="AraC-type_N"/>
</dbReference>
<dbReference type="PROSITE" id="PS01124">
    <property type="entry name" value="HTH_ARAC_FAMILY_2"/>
    <property type="match status" value="1"/>
</dbReference>
<dbReference type="SMART" id="SM00342">
    <property type="entry name" value="HTH_ARAC"/>
    <property type="match status" value="1"/>
</dbReference>
<organism evidence="5 6">
    <name type="scientific">Neptunicella marina</name>
    <dbReference type="NCBI Taxonomy" id="2125989"/>
    <lineage>
        <taxon>Bacteria</taxon>
        <taxon>Pseudomonadati</taxon>
        <taxon>Pseudomonadota</taxon>
        <taxon>Gammaproteobacteria</taxon>
        <taxon>Alteromonadales</taxon>
        <taxon>Alteromonadaceae</taxon>
        <taxon>Neptunicella</taxon>
    </lineage>
</organism>
<dbReference type="Pfam" id="PF12625">
    <property type="entry name" value="Arabinose_bd"/>
    <property type="match status" value="1"/>
</dbReference>
<keyword evidence="1" id="KW-0805">Transcription regulation</keyword>
<evidence type="ECO:0000256" key="3">
    <source>
        <dbReference type="ARBA" id="ARBA00023163"/>
    </source>
</evidence>
<dbReference type="InterPro" id="IPR018060">
    <property type="entry name" value="HTH_AraC"/>
</dbReference>
<feature type="domain" description="HTH araC/xylS-type" evidence="4">
    <location>
        <begin position="256"/>
        <end position="338"/>
    </location>
</feature>
<keyword evidence="6" id="KW-1185">Reference proteome</keyword>
<accession>A0A8J6LZ51</accession>
<gene>
    <name evidence="5" type="ORF">H8B19_08300</name>
</gene>
<dbReference type="Proteomes" id="UP000601768">
    <property type="component" value="Unassembled WGS sequence"/>
</dbReference>
<dbReference type="Gene3D" id="1.10.10.60">
    <property type="entry name" value="Homeodomain-like"/>
    <property type="match status" value="1"/>
</dbReference>
<dbReference type="AlphaFoldDB" id="A0A8J6LZ51"/>
<dbReference type="PANTHER" id="PTHR47894">
    <property type="entry name" value="HTH-TYPE TRANSCRIPTIONAL REGULATOR GADX"/>
    <property type="match status" value="1"/>
</dbReference>
<sequence length="340" mass="39098">MQRAALKQSLFSDDKFLPAHQLVASLLDIAISRGANKQRLMRGTGIFYEDIVTGQGKISPLQFFKFVANVQAQTNGKDNAFLLGRRLFPGNYGHVSNALMHSRNLSDALRLAQRFQMILCPFVDIRRYQDQHFCHFIVRDALGCGEHWPFIIETYSTALIAASKLLAGKRIPFYVDFPFARPRHIQEYEENIGLRLRFSQPFWRIRVEKQWLNQPFLQPSHSLKQHAMQQALQDLPDGVSFLKQIRQLIQCLPASKLDTIAHRLNMSPATFKRKLKSHGMRFQQLQDELGTEQALYLLQVQGLNNEDSALAMQFSDVTNFRRAVKRWTGLTPSELRLGAE</sequence>
<evidence type="ECO:0000313" key="5">
    <source>
        <dbReference type="EMBL" id="MBC3765875.1"/>
    </source>
</evidence>
<dbReference type="GO" id="GO:0003700">
    <property type="term" value="F:DNA-binding transcription factor activity"/>
    <property type="evidence" value="ECO:0007669"/>
    <property type="project" value="InterPro"/>
</dbReference>
<dbReference type="Pfam" id="PF12833">
    <property type="entry name" value="HTH_18"/>
    <property type="match status" value="1"/>
</dbReference>
<dbReference type="PANTHER" id="PTHR47894:SF1">
    <property type="entry name" value="HTH-TYPE TRANSCRIPTIONAL REGULATOR VQSM"/>
    <property type="match status" value="1"/>
</dbReference>
<dbReference type="GO" id="GO:0000976">
    <property type="term" value="F:transcription cis-regulatory region binding"/>
    <property type="evidence" value="ECO:0007669"/>
    <property type="project" value="TreeGrafter"/>
</dbReference>
<comment type="caution">
    <text evidence="5">The sequence shown here is derived from an EMBL/GenBank/DDBJ whole genome shotgun (WGS) entry which is preliminary data.</text>
</comment>
<reference evidence="5" key="2">
    <citation type="submission" date="2020-08" db="EMBL/GenBank/DDBJ databases">
        <authorList>
            <person name="Lai Q."/>
        </authorList>
    </citation>
    <scope>NUCLEOTIDE SEQUENCE</scope>
    <source>
        <strain evidence="5">S27-2</strain>
    </source>
</reference>
<dbReference type="RefSeq" id="WP_186506334.1">
    <property type="nucleotide sequence ID" value="NZ_JACNEP010000005.1"/>
</dbReference>
<dbReference type="GO" id="GO:0005829">
    <property type="term" value="C:cytosol"/>
    <property type="evidence" value="ECO:0007669"/>
    <property type="project" value="TreeGrafter"/>
</dbReference>
<dbReference type="InterPro" id="IPR009057">
    <property type="entry name" value="Homeodomain-like_sf"/>
</dbReference>
<protein>
    <submittedName>
        <fullName evidence="5">AraC family transcriptional regulator ligand-binding domain-containing protein</fullName>
    </submittedName>
</protein>
<evidence type="ECO:0000256" key="1">
    <source>
        <dbReference type="ARBA" id="ARBA00023015"/>
    </source>
</evidence>
<name>A0A8J6LZ51_9ALTE</name>
<dbReference type="EMBL" id="JACNEP010000005">
    <property type="protein sequence ID" value="MBC3765875.1"/>
    <property type="molecule type" value="Genomic_DNA"/>
</dbReference>
<keyword evidence="3" id="KW-0804">Transcription</keyword>
<evidence type="ECO:0000259" key="4">
    <source>
        <dbReference type="PROSITE" id="PS01124"/>
    </source>
</evidence>
<evidence type="ECO:0000313" key="6">
    <source>
        <dbReference type="Proteomes" id="UP000601768"/>
    </source>
</evidence>
<keyword evidence="2" id="KW-0238">DNA-binding</keyword>
<reference evidence="5" key="1">
    <citation type="journal article" date="2018" name="Int. J. Syst. Evol. Microbiol.">
        <title>Neptunicella marina gen. nov., sp. nov., isolated from surface seawater.</title>
        <authorList>
            <person name="Liu X."/>
            <person name="Lai Q."/>
            <person name="Du Y."/>
            <person name="Zhang X."/>
            <person name="Liu Z."/>
            <person name="Sun F."/>
            <person name="Shao Z."/>
        </authorList>
    </citation>
    <scope>NUCLEOTIDE SEQUENCE</scope>
    <source>
        <strain evidence="5">S27-2</strain>
    </source>
</reference>